<dbReference type="Proteomes" id="UP000299102">
    <property type="component" value="Unassembled WGS sequence"/>
</dbReference>
<evidence type="ECO:0000313" key="1">
    <source>
        <dbReference type="EMBL" id="GBP27546.1"/>
    </source>
</evidence>
<sequence>MQTSIVKVKDFDMAITLSRFDFANTIAKKQMTEQSCQSKPFDVTHNSVYKCVTRGTRVALNYDVSHSTGRKRAPCTRSPPADAG</sequence>
<keyword evidence="2" id="KW-1185">Reference proteome</keyword>
<dbReference type="EMBL" id="BGZK01000195">
    <property type="protein sequence ID" value="GBP27546.1"/>
    <property type="molecule type" value="Genomic_DNA"/>
</dbReference>
<accession>A0A4C1UNI0</accession>
<reference evidence="1 2" key="1">
    <citation type="journal article" date="2019" name="Commun. Biol.">
        <title>The bagworm genome reveals a unique fibroin gene that provides high tensile strength.</title>
        <authorList>
            <person name="Kono N."/>
            <person name="Nakamura H."/>
            <person name="Ohtoshi R."/>
            <person name="Tomita M."/>
            <person name="Numata K."/>
            <person name="Arakawa K."/>
        </authorList>
    </citation>
    <scope>NUCLEOTIDE SEQUENCE [LARGE SCALE GENOMIC DNA]</scope>
</reference>
<evidence type="ECO:0000313" key="2">
    <source>
        <dbReference type="Proteomes" id="UP000299102"/>
    </source>
</evidence>
<organism evidence="1 2">
    <name type="scientific">Eumeta variegata</name>
    <name type="common">Bagworm moth</name>
    <name type="synonym">Eumeta japonica</name>
    <dbReference type="NCBI Taxonomy" id="151549"/>
    <lineage>
        <taxon>Eukaryota</taxon>
        <taxon>Metazoa</taxon>
        <taxon>Ecdysozoa</taxon>
        <taxon>Arthropoda</taxon>
        <taxon>Hexapoda</taxon>
        <taxon>Insecta</taxon>
        <taxon>Pterygota</taxon>
        <taxon>Neoptera</taxon>
        <taxon>Endopterygota</taxon>
        <taxon>Lepidoptera</taxon>
        <taxon>Glossata</taxon>
        <taxon>Ditrysia</taxon>
        <taxon>Tineoidea</taxon>
        <taxon>Psychidae</taxon>
        <taxon>Oiketicinae</taxon>
        <taxon>Eumeta</taxon>
    </lineage>
</organism>
<name>A0A4C1UNI0_EUMVA</name>
<comment type="caution">
    <text evidence="1">The sequence shown here is derived from an EMBL/GenBank/DDBJ whole genome shotgun (WGS) entry which is preliminary data.</text>
</comment>
<dbReference type="AlphaFoldDB" id="A0A4C1UNI0"/>
<proteinExistence type="predicted"/>
<protein>
    <submittedName>
        <fullName evidence="1">Uncharacterized protein</fullName>
    </submittedName>
</protein>
<gene>
    <name evidence="1" type="ORF">EVAR_18739_1</name>
</gene>